<gene>
    <name evidence="6" type="ORF">ACFPCV_30705</name>
</gene>
<dbReference type="InterPro" id="IPR004839">
    <property type="entry name" value="Aminotransferase_I/II_large"/>
</dbReference>
<dbReference type="CDD" id="cd00609">
    <property type="entry name" value="AAT_like"/>
    <property type="match status" value="1"/>
</dbReference>
<evidence type="ECO:0000313" key="6">
    <source>
        <dbReference type="EMBL" id="MFC4857892.1"/>
    </source>
</evidence>
<keyword evidence="3" id="KW-0808">Transferase</keyword>
<reference evidence="7" key="1">
    <citation type="journal article" date="2019" name="Int. J. Syst. Evol. Microbiol.">
        <title>The Global Catalogue of Microorganisms (GCM) 10K type strain sequencing project: providing services to taxonomists for standard genome sequencing and annotation.</title>
        <authorList>
            <consortium name="The Broad Institute Genomics Platform"/>
            <consortium name="The Broad Institute Genome Sequencing Center for Infectious Disease"/>
            <person name="Wu L."/>
            <person name="Ma J."/>
        </authorList>
    </citation>
    <scope>NUCLEOTIDE SEQUENCE [LARGE SCALE GENOMIC DNA]</scope>
    <source>
        <strain evidence="7">ZS-22-S1</strain>
    </source>
</reference>
<evidence type="ECO:0000256" key="3">
    <source>
        <dbReference type="ARBA" id="ARBA00022679"/>
    </source>
</evidence>
<comment type="cofactor">
    <cofactor evidence="1">
        <name>pyridoxal 5'-phosphate</name>
        <dbReference type="ChEBI" id="CHEBI:597326"/>
    </cofactor>
</comment>
<dbReference type="Gene3D" id="3.90.1150.10">
    <property type="entry name" value="Aspartate Aminotransferase, domain 1"/>
    <property type="match status" value="1"/>
</dbReference>
<accession>A0ABV9S9L7</accession>
<protein>
    <submittedName>
        <fullName evidence="6">PLP-dependent aminotransferase family protein</fullName>
    </submittedName>
</protein>
<dbReference type="Proteomes" id="UP001595859">
    <property type="component" value="Unassembled WGS sequence"/>
</dbReference>
<evidence type="ECO:0000313" key="7">
    <source>
        <dbReference type="Proteomes" id="UP001595859"/>
    </source>
</evidence>
<evidence type="ECO:0000256" key="1">
    <source>
        <dbReference type="ARBA" id="ARBA00001933"/>
    </source>
</evidence>
<evidence type="ECO:0000256" key="2">
    <source>
        <dbReference type="ARBA" id="ARBA00022576"/>
    </source>
</evidence>
<dbReference type="InterPro" id="IPR015421">
    <property type="entry name" value="PyrdxlP-dep_Trfase_major"/>
</dbReference>
<dbReference type="InterPro" id="IPR050859">
    <property type="entry name" value="Class-I_PLP-dep_aminotransf"/>
</dbReference>
<comment type="caution">
    <text evidence="6">The sequence shown here is derived from an EMBL/GenBank/DDBJ whole genome shotgun (WGS) entry which is preliminary data.</text>
</comment>
<evidence type="ECO:0000256" key="4">
    <source>
        <dbReference type="ARBA" id="ARBA00022898"/>
    </source>
</evidence>
<keyword evidence="7" id="KW-1185">Reference proteome</keyword>
<dbReference type="RefSeq" id="WP_378059948.1">
    <property type="nucleotide sequence ID" value="NZ_JBHSIS010000020.1"/>
</dbReference>
<sequence length="468" mass="50808">MSVADMTGVLSEDGPPAVALAPVAELPPPRPPVRTDLTTEELHPSLADPALTSMNLLNEIANDYPDAVSFAAGRPYEEFWDVDDLPRHLARFSDYLRTELGYSEERVRRTLFQYGRTKGIVHELVAANLELDEGIRVDPESIVVTVGCQEAMVLVLRALRSGPKDVLLAVSPTYVGLTGAARLVDMPVLPVASGEVGIDLDDLLEQVQSARAAGLRPRALYVMPDFANPSGVSMTEKTRRTLLQLAREEDFLLLEDNPYGLFHGGERVPTCKALDEHRRVVYLGSFAKTVLPGARVGYVVADQTVTDQDGAVGLLADELSKIKSMLTVNTPALAQAVVGGKLLEHGCSLVRANEDTRAVYTANRARLVDGLAARFGAGSPVTWNVPAGGFFVVVTVPFPADDALLARSARDYGVLWTPMHHFYDAGGHGRNGLRSLRLSCSALTPEQIDTGLDRLSRFITDEMARTRR</sequence>
<proteinExistence type="predicted"/>
<dbReference type="Pfam" id="PF00155">
    <property type="entry name" value="Aminotran_1_2"/>
    <property type="match status" value="1"/>
</dbReference>
<dbReference type="EMBL" id="JBHSIS010000020">
    <property type="protein sequence ID" value="MFC4857892.1"/>
    <property type="molecule type" value="Genomic_DNA"/>
</dbReference>
<feature type="domain" description="Aminotransferase class I/classII large" evidence="5">
    <location>
        <begin position="109"/>
        <end position="455"/>
    </location>
</feature>
<dbReference type="SUPFAM" id="SSF53383">
    <property type="entry name" value="PLP-dependent transferases"/>
    <property type="match status" value="1"/>
</dbReference>
<dbReference type="PANTHER" id="PTHR42790:SF19">
    <property type="entry name" value="KYNURENINE_ALPHA-AMINOADIPATE AMINOTRANSFERASE, MITOCHONDRIAL"/>
    <property type="match status" value="1"/>
</dbReference>
<dbReference type="InterPro" id="IPR015422">
    <property type="entry name" value="PyrdxlP-dep_Trfase_small"/>
</dbReference>
<name>A0ABV9S9L7_9PSEU</name>
<keyword evidence="2 6" id="KW-0032">Aminotransferase</keyword>
<dbReference type="Gene3D" id="3.40.640.10">
    <property type="entry name" value="Type I PLP-dependent aspartate aminotransferase-like (Major domain)"/>
    <property type="match status" value="1"/>
</dbReference>
<keyword evidence="4" id="KW-0663">Pyridoxal phosphate</keyword>
<organism evidence="6 7">
    <name type="scientific">Actinophytocola glycyrrhizae</name>
    <dbReference type="NCBI Taxonomy" id="2044873"/>
    <lineage>
        <taxon>Bacteria</taxon>
        <taxon>Bacillati</taxon>
        <taxon>Actinomycetota</taxon>
        <taxon>Actinomycetes</taxon>
        <taxon>Pseudonocardiales</taxon>
        <taxon>Pseudonocardiaceae</taxon>
    </lineage>
</organism>
<dbReference type="GO" id="GO:0008483">
    <property type="term" value="F:transaminase activity"/>
    <property type="evidence" value="ECO:0007669"/>
    <property type="project" value="UniProtKB-KW"/>
</dbReference>
<dbReference type="InterPro" id="IPR015424">
    <property type="entry name" value="PyrdxlP-dep_Trfase"/>
</dbReference>
<dbReference type="PANTHER" id="PTHR42790">
    <property type="entry name" value="AMINOTRANSFERASE"/>
    <property type="match status" value="1"/>
</dbReference>
<evidence type="ECO:0000259" key="5">
    <source>
        <dbReference type="Pfam" id="PF00155"/>
    </source>
</evidence>